<evidence type="ECO:0000313" key="2">
    <source>
        <dbReference type="WBParaSite" id="nRc.2.0.1.t46295-RA"/>
    </source>
</evidence>
<accession>A0A915L5D3</accession>
<keyword evidence="1" id="KW-1185">Reference proteome</keyword>
<dbReference type="Proteomes" id="UP000887565">
    <property type="component" value="Unplaced"/>
</dbReference>
<reference evidence="2" key="1">
    <citation type="submission" date="2022-11" db="UniProtKB">
        <authorList>
            <consortium name="WormBaseParasite"/>
        </authorList>
    </citation>
    <scope>IDENTIFICATION</scope>
</reference>
<protein>
    <submittedName>
        <fullName evidence="2">Uncharacterized protein</fullName>
    </submittedName>
</protein>
<proteinExistence type="predicted"/>
<sequence length="265" mass="29833">MSVNAFAVVRAGTITKNRAYKTMQIGNEITVVMPITCLKMLKDLDKKDLKSLKRHQNVLEKMGGTIVEKRSPTLIQFICACIHCNKKLPNNRPLADYLPKHQPMADARKTQQSADASADADANKVGRPNWSSLIDWLLDTYSLAPASHIPNFYESHWHIVLQLLMTDLFTVCLAEEVKHYTSILKLIRLEPNFRSQSEFLEAMAPNRPKNPDTNTDSLERLMLTSTLGDKTNEEHRLPLAFSSMGSNADLENVGDPAIARQKFAE</sequence>
<name>A0A915L5D3_ROMCU</name>
<evidence type="ECO:0000313" key="1">
    <source>
        <dbReference type="Proteomes" id="UP000887565"/>
    </source>
</evidence>
<organism evidence="1 2">
    <name type="scientific">Romanomermis culicivorax</name>
    <name type="common">Nematode worm</name>
    <dbReference type="NCBI Taxonomy" id="13658"/>
    <lineage>
        <taxon>Eukaryota</taxon>
        <taxon>Metazoa</taxon>
        <taxon>Ecdysozoa</taxon>
        <taxon>Nematoda</taxon>
        <taxon>Enoplea</taxon>
        <taxon>Dorylaimia</taxon>
        <taxon>Mermithida</taxon>
        <taxon>Mermithoidea</taxon>
        <taxon>Mermithidae</taxon>
        <taxon>Romanomermis</taxon>
    </lineage>
</organism>
<dbReference type="AlphaFoldDB" id="A0A915L5D3"/>
<dbReference type="WBParaSite" id="nRc.2.0.1.t46295-RA">
    <property type="protein sequence ID" value="nRc.2.0.1.t46295-RA"/>
    <property type="gene ID" value="nRc.2.0.1.g46295"/>
</dbReference>